<sequence length="178" mass="19113">MRNRDAGYAQLPPRTRRRVAAASLLRSLLVSVVIVAGYFLLPLRLDGAAAVITLVGGLVFVAVLLAWQIREIARSPYPRLRAVGALATSVPLFLTVFATTYFLMGRAQPANFSEPLSRLDAAYFTVTVFATVGFGDIVAVSQSARAVATVQMIGDLVVVGLVARTLFGAIQHSLSHRE</sequence>
<dbReference type="AlphaFoldDB" id="A0A4R8CMC9"/>
<accession>A0A4R8CMC9</accession>
<keyword evidence="4" id="KW-1185">Reference proteome</keyword>
<feature type="transmembrane region" description="Helical" evidence="1">
    <location>
        <begin position="47"/>
        <end position="67"/>
    </location>
</feature>
<evidence type="ECO:0000259" key="2">
    <source>
        <dbReference type="Pfam" id="PF07885"/>
    </source>
</evidence>
<dbReference type="InterPro" id="IPR013099">
    <property type="entry name" value="K_chnl_dom"/>
</dbReference>
<keyword evidence="1" id="KW-0812">Transmembrane</keyword>
<dbReference type="Gene3D" id="1.10.287.70">
    <property type="match status" value="1"/>
</dbReference>
<dbReference type="RefSeq" id="WP_134101490.1">
    <property type="nucleotide sequence ID" value="NZ_SODP01000001.1"/>
</dbReference>
<keyword evidence="1" id="KW-1133">Transmembrane helix</keyword>
<dbReference type="Pfam" id="PF07885">
    <property type="entry name" value="Ion_trans_2"/>
    <property type="match status" value="1"/>
</dbReference>
<feature type="transmembrane region" description="Helical" evidence="1">
    <location>
        <begin position="79"/>
        <end position="101"/>
    </location>
</feature>
<evidence type="ECO:0000256" key="1">
    <source>
        <dbReference type="SAM" id="Phobius"/>
    </source>
</evidence>
<proteinExistence type="predicted"/>
<dbReference type="Proteomes" id="UP000295146">
    <property type="component" value="Unassembled WGS sequence"/>
</dbReference>
<name>A0A4R8CMC9_9ACTN</name>
<dbReference type="OrthoDB" id="9799090at2"/>
<gene>
    <name evidence="3" type="ORF">EV653_2393</name>
</gene>
<protein>
    <submittedName>
        <fullName evidence="3">Ion channel</fullName>
    </submittedName>
</protein>
<evidence type="ECO:0000313" key="4">
    <source>
        <dbReference type="Proteomes" id="UP000295146"/>
    </source>
</evidence>
<dbReference type="EMBL" id="SODP01000001">
    <property type="protein sequence ID" value="TDW77228.1"/>
    <property type="molecule type" value="Genomic_DNA"/>
</dbReference>
<dbReference type="SUPFAM" id="SSF81324">
    <property type="entry name" value="Voltage-gated potassium channels"/>
    <property type="match status" value="1"/>
</dbReference>
<reference evidence="3 4" key="1">
    <citation type="submission" date="2019-03" db="EMBL/GenBank/DDBJ databases">
        <title>Genomic Encyclopedia of Type Strains, Phase III (KMG-III): the genomes of soil and plant-associated and newly described type strains.</title>
        <authorList>
            <person name="Whitman W."/>
        </authorList>
    </citation>
    <scope>NUCLEOTIDE SEQUENCE [LARGE SCALE GENOMIC DNA]</scope>
    <source>
        <strain evidence="3 4">VKM Ac-2573</strain>
    </source>
</reference>
<keyword evidence="1" id="KW-0472">Membrane</keyword>
<evidence type="ECO:0000313" key="3">
    <source>
        <dbReference type="EMBL" id="TDW77228.1"/>
    </source>
</evidence>
<feature type="transmembrane region" description="Helical" evidence="1">
    <location>
        <begin position="121"/>
        <end position="140"/>
    </location>
</feature>
<organism evidence="3 4">
    <name type="scientific">Kribbella pratensis</name>
    <dbReference type="NCBI Taxonomy" id="2512112"/>
    <lineage>
        <taxon>Bacteria</taxon>
        <taxon>Bacillati</taxon>
        <taxon>Actinomycetota</taxon>
        <taxon>Actinomycetes</taxon>
        <taxon>Propionibacteriales</taxon>
        <taxon>Kribbellaceae</taxon>
        <taxon>Kribbella</taxon>
    </lineage>
</organism>
<feature type="domain" description="Potassium channel" evidence="2">
    <location>
        <begin position="92"/>
        <end position="170"/>
    </location>
</feature>
<comment type="caution">
    <text evidence="3">The sequence shown here is derived from an EMBL/GenBank/DDBJ whole genome shotgun (WGS) entry which is preliminary data.</text>
</comment>
<feature type="transmembrane region" description="Helical" evidence="1">
    <location>
        <begin position="21"/>
        <end position="41"/>
    </location>
</feature>